<dbReference type="GO" id="GO:0003676">
    <property type="term" value="F:nucleic acid binding"/>
    <property type="evidence" value="ECO:0007669"/>
    <property type="project" value="InterPro"/>
</dbReference>
<dbReference type="Pfam" id="PF14239">
    <property type="entry name" value="RRXRR"/>
    <property type="match status" value="2"/>
</dbReference>
<dbReference type="PATRIC" id="fig|13035.3.peg.2844"/>
<dbReference type="InterPro" id="IPR002711">
    <property type="entry name" value="HNH"/>
</dbReference>
<dbReference type="PANTHER" id="PTHR33877">
    <property type="entry name" value="SLL1193 PROTEIN"/>
    <property type="match status" value="1"/>
</dbReference>
<dbReference type="PANTHER" id="PTHR33877:SF2">
    <property type="entry name" value="OS07G0170200 PROTEIN"/>
    <property type="match status" value="1"/>
</dbReference>
<protein>
    <submittedName>
        <fullName evidence="2">Restriction endonuclease</fullName>
    </submittedName>
</protein>
<reference evidence="2" key="1">
    <citation type="submission" date="2012-04" db="EMBL/GenBank/DDBJ databases">
        <title>Finished genome of Dactylococcopsis salina PCC 8305.</title>
        <authorList>
            <consortium name="US DOE Joint Genome Institute"/>
            <person name="Gugger M."/>
            <person name="Coursin T."/>
            <person name="Rippka R."/>
            <person name="Tandeau De Marsac N."/>
            <person name="Huntemann M."/>
            <person name="Wei C.-L."/>
            <person name="Han J."/>
            <person name="Detter J.C."/>
            <person name="Han C."/>
            <person name="Tapia R."/>
            <person name="Daligault H."/>
            <person name="Chen A."/>
            <person name="Krypides N."/>
            <person name="Mavromatis K."/>
            <person name="Markowitz V."/>
            <person name="Szeto E."/>
            <person name="Ivanova N."/>
            <person name="Ovchinnikova G."/>
            <person name="Pagani I."/>
            <person name="Pati A."/>
            <person name="Goodwin L."/>
            <person name="Peters L."/>
            <person name="Pitluck S."/>
            <person name="Woyke T."/>
            <person name="Kerfeld C."/>
        </authorList>
    </citation>
    <scope>NUCLEOTIDE SEQUENCE [LARGE SCALE GENOMIC DNA]</scope>
    <source>
        <strain evidence="2">PCC 8305</strain>
    </source>
</reference>
<dbReference type="eggNOG" id="COG1403">
    <property type="taxonomic scope" value="Bacteria"/>
</dbReference>
<dbReference type="InterPro" id="IPR025938">
    <property type="entry name" value="RRXRR_dom"/>
</dbReference>
<dbReference type="InterPro" id="IPR047693">
    <property type="entry name" value="RNA-guided_IscB-like"/>
</dbReference>
<gene>
    <name evidence="2" type="ORF">Dacsa_2490</name>
</gene>
<keyword evidence="2" id="KW-0378">Hydrolase</keyword>
<dbReference type="GO" id="GO:0008270">
    <property type="term" value="F:zinc ion binding"/>
    <property type="evidence" value="ECO:0007669"/>
    <property type="project" value="InterPro"/>
</dbReference>
<dbReference type="InterPro" id="IPR003615">
    <property type="entry name" value="HNH_nuc"/>
</dbReference>
<dbReference type="SMART" id="SM00507">
    <property type="entry name" value="HNHc"/>
    <property type="match status" value="1"/>
</dbReference>
<dbReference type="GO" id="GO:0004519">
    <property type="term" value="F:endonuclease activity"/>
    <property type="evidence" value="ECO:0007669"/>
    <property type="project" value="UniProtKB-KW"/>
</dbReference>
<dbReference type="Pfam" id="PF01844">
    <property type="entry name" value="HNH"/>
    <property type="match status" value="1"/>
</dbReference>
<dbReference type="HOGENOM" id="CLU_036716_0_0_3"/>
<dbReference type="NCBIfam" id="NF040563">
    <property type="entry name" value="guided_IscB"/>
    <property type="match status" value="1"/>
</dbReference>
<sequence>MYVFVLDKNSQPLDPTHPAKARKLLKAGRAKVFRRYPFTIIMQDLEVRNVLTFAPAPHCPRLNPIQAGSGVQNCVTHKHQLKIDPGSKTTGLAILKNNQVLWGAELTHRGSQIRDALTSRRAIRRSRRNRKTRYRKPRFLNRKRPEGWLPPSLQSRVDNTMTWVNRLTKICPITGLSQELVRFDLQKLENPEISCIQYQQGELQGYEVREYLLEKWGRQCVYCSVKDVPLEIEHIKPKSKGGSNRISNLTLACNECNQDKGNQEIEDFLSGKPNLLKRIQSKTKKPLADATAVNTTRWKLYESLQQTGLPVETGSGGLTKFNRIQRGVSKTHWLDAACVGKSTPNPLYVKTQSILSIQANGHGCRQMIQMNKYGFPRKGYKPKNPPRDWRTGDIVHVREGKNKGIRSARIKTVRAKGSFDLRVNGKVVSVSRKHIQSVFKRDGYDYKVNKSQFLSSK</sequence>
<dbReference type="Gene3D" id="1.10.30.50">
    <property type="match status" value="1"/>
</dbReference>
<name>K9YX46_DACS8</name>
<dbReference type="RefSeq" id="WP_015230072.1">
    <property type="nucleotide sequence ID" value="NC_019780.1"/>
</dbReference>
<feature type="domain" description="HNH nuclease" evidence="1">
    <location>
        <begin position="207"/>
        <end position="258"/>
    </location>
</feature>
<accession>K9YX46</accession>
<dbReference type="OrthoDB" id="514018at2"/>
<keyword evidence="3" id="KW-1185">Reference proteome</keyword>
<evidence type="ECO:0000313" key="2">
    <source>
        <dbReference type="EMBL" id="AFZ51082.1"/>
    </source>
</evidence>
<dbReference type="InterPro" id="IPR052892">
    <property type="entry name" value="NA-targeting_endonuclease"/>
</dbReference>
<dbReference type="STRING" id="13035.Dacsa_2490"/>
<evidence type="ECO:0000259" key="1">
    <source>
        <dbReference type="SMART" id="SM00507"/>
    </source>
</evidence>
<dbReference type="KEGG" id="dsl:Dacsa_2490"/>
<dbReference type="AlphaFoldDB" id="K9YX46"/>
<dbReference type="EMBL" id="CP003944">
    <property type="protein sequence ID" value="AFZ51082.1"/>
    <property type="molecule type" value="Genomic_DNA"/>
</dbReference>
<dbReference type="CDD" id="cd00085">
    <property type="entry name" value="HNHc"/>
    <property type="match status" value="1"/>
</dbReference>
<dbReference type="Proteomes" id="UP000010482">
    <property type="component" value="Chromosome"/>
</dbReference>
<evidence type="ECO:0000313" key="3">
    <source>
        <dbReference type="Proteomes" id="UP000010482"/>
    </source>
</evidence>
<organism evidence="2 3">
    <name type="scientific">Dactylococcopsis salina (strain PCC 8305)</name>
    <name type="common">Myxobactron salinum</name>
    <dbReference type="NCBI Taxonomy" id="13035"/>
    <lineage>
        <taxon>Bacteria</taxon>
        <taxon>Bacillati</taxon>
        <taxon>Cyanobacteriota</taxon>
        <taxon>Cyanophyceae</taxon>
        <taxon>Nodosilineales</taxon>
        <taxon>Cymatolegaceae</taxon>
        <taxon>Dactylococcopsis</taxon>
    </lineage>
</organism>
<keyword evidence="2" id="KW-0540">Nuclease</keyword>
<keyword evidence="2" id="KW-0255">Endonuclease</keyword>
<proteinExistence type="predicted"/>